<protein>
    <submittedName>
        <fullName evidence="1">Uncharacterized protein</fullName>
    </submittedName>
</protein>
<reference evidence="1" key="1">
    <citation type="submission" date="2024-02" db="EMBL/GenBank/DDBJ databases">
        <title>Metagenome Assembled Genome of Zalaria obscura JY119.</title>
        <authorList>
            <person name="Vighnesh L."/>
            <person name="Jagadeeshwari U."/>
            <person name="Venkata Ramana C."/>
            <person name="Sasikala C."/>
        </authorList>
    </citation>
    <scope>NUCLEOTIDE SEQUENCE</scope>
    <source>
        <strain evidence="1">JY119</strain>
    </source>
</reference>
<organism evidence="1 2">
    <name type="scientific">Zalaria obscura</name>
    <dbReference type="NCBI Taxonomy" id="2024903"/>
    <lineage>
        <taxon>Eukaryota</taxon>
        <taxon>Fungi</taxon>
        <taxon>Dikarya</taxon>
        <taxon>Ascomycota</taxon>
        <taxon>Pezizomycotina</taxon>
        <taxon>Dothideomycetes</taxon>
        <taxon>Dothideomycetidae</taxon>
        <taxon>Dothideales</taxon>
        <taxon>Zalariaceae</taxon>
        <taxon>Zalaria</taxon>
    </lineage>
</organism>
<name>A0ACC3SCT4_9PEZI</name>
<dbReference type="Proteomes" id="UP001320706">
    <property type="component" value="Unassembled WGS sequence"/>
</dbReference>
<dbReference type="EMBL" id="JAMKPW020000022">
    <property type="protein sequence ID" value="KAK8206879.1"/>
    <property type="molecule type" value="Genomic_DNA"/>
</dbReference>
<evidence type="ECO:0000313" key="1">
    <source>
        <dbReference type="EMBL" id="KAK8206879.1"/>
    </source>
</evidence>
<gene>
    <name evidence="1" type="ORF">M8818_004714</name>
</gene>
<comment type="caution">
    <text evidence="1">The sequence shown here is derived from an EMBL/GenBank/DDBJ whole genome shotgun (WGS) entry which is preliminary data.</text>
</comment>
<accession>A0ACC3SCT4</accession>
<sequence length="116" mass="12302">MDLLLGLTGQPGSEQGVVEGLVRHEGVWDAPRAGESDASNLTCGRSVGIGPLLHPGDETSYGNASYKPLALLCFYFLGDGGEEIPASFIEVHNLSASRPTTLCRVPCFHSWVVKSS</sequence>
<evidence type="ECO:0000313" key="2">
    <source>
        <dbReference type="Proteomes" id="UP001320706"/>
    </source>
</evidence>
<keyword evidence="2" id="KW-1185">Reference proteome</keyword>
<proteinExistence type="predicted"/>